<sequence>MEYMIIGLLLFAVLLLLVSFFRKDKLNEIEEQVDQLSLTLMHETYQLKKKMKILEEELLINEQEIPKPISPIRDENEYILTQIEKGMAFDQIAKESGLPTEEVRLLAERAKRQSNGL</sequence>
<evidence type="ECO:0000313" key="1">
    <source>
        <dbReference type="EMBL" id="MBE4907977.1"/>
    </source>
</evidence>
<dbReference type="EMBL" id="JADCLJ010000019">
    <property type="protein sequence ID" value="MBE4907977.1"/>
    <property type="molecule type" value="Genomic_DNA"/>
</dbReference>
<dbReference type="Proteomes" id="UP001516662">
    <property type="component" value="Unassembled WGS sequence"/>
</dbReference>
<evidence type="ECO:0000313" key="2">
    <source>
        <dbReference type="Proteomes" id="UP001516662"/>
    </source>
</evidence>
<evidence type="ECO:0008006" key="3">
    <source>
        <dbReference type="Google" id="ProtNLM"/>
    </source>
</evidence>
<dbReference type="RefSeq" id="WP_193535448.1">
    <property type="nucleotide sequence ID" value="NZ_JADCLJ010000019.1"/>
</dbReference>
<proteinExistence type="predicted"/>
<reference evidence="1 2" key="1">
    <citation type="submission" date="2020-10" db="EMBL/GenBank/DDBJ databases">
        <title>Bacillus sp. HD4P25, an endophyte from a halophyte.</title>
        <authorList>
            <person name="Sun J.-Q."/>
        </authorList>
    </citation>
    <scope>NUCLEOTIDE SEQUENCE [LARGE SCALE GENOMIC DNA]</scope>
    <source>
        <strain evidence="1 2">YIM 93174</strain>
    </source>
</reference>
<gene>
    <name evidence="1" type="ORF">IMZ08_07925</name>
</gene>
<protein>
    <recommendedName>
        <fullName evidence="3">DUF2802 domain-containing protein</fullName>
    </recommendedName>
</protein>
<keyword evidence="2" id="KW-1185">Reference proteome</keyword>
<comment type="caution">
    <text evidence="1">The sequence shown here is derived from an EMBL/GenBank/DDBJ whole genome shotgun (WGS) entry which is preliminary data.</text>
</comment>
<accession>A0ABR9QHK7</accession>
<organism evidence="1 2">
    <name type="scientific">Litchfieldia luteola</name>
    <dbReference type="NCBI Taxonomy" id="682179"/>
    <lineage>
        <taxon>Bacteria</taxon>
        <taxon>Bacillati</taxon>
        <taxon>Bacillota</taxon>
        <taxon>Bacilli</taxon>
        <taxon>Bacillales</taxon>
        <taxon>Bacillaceae</taxon>
        <taxon>Litchfieldia</taxon>
    </lineage>
</organism>
<name>A0ABR9QHK7_9BACI</name>